<feature type="transmembrane region" description="Helical" evidence="1">
    <location>
        <begin position="106"/>
        <end position="127"/>
    </location>
</feature>
<dbReference type="EMBL" id="JBHTMA010000040">
    <property type="protein sequence ID" value="MFD1229432.1"/>
    <property type="molecule type" value="Genomic_DNA"/>
</dbReference>
<dbReference type="Proteomes" id="UP001597263">
    <property type="component" value="Unassembled WGS sequence"/>
</dbReference>
<name>A0ABW3V9Y3_9HYPH</name>
<protein>
    <submittedName>
        <fullName evidence="2">HXXEE domain-containing protein</fullName>
    </submittedName>
</protein>
<evidence type="ECO:0000313" key="2">
    <source>
        <dbReference type="EMBL" id="MFD1229432.1"/>
    </source>
</evidence>
<evidence type="ECO:0000313" key="3">
    <source>
        <dbReference type="Proteomes" id="UP001597263"/>
    </source>
</evidence>
<evidence type="ECO:0000256" key="1">
    <source>
        <dbReference type="SAM" id="Phobius"/>
    </source>
</evidence>
<sequence>MKQTKSSLQILWGVAFIAFALHNFEELWCGLPYWSARQSSSTWMAAIMPPQRFVVSIAILTVLIMLIAVVSIWLSEKSSIIILRIFAWTMMLNATSHVIISGLTQSLMPGVVTAVCILFPVMALIILQIRHRQSGNL</sequence>
<keyword evidence="1" id="KW-0812">Transmembrane</keyword>
<keyword evidence="1" id="KW-1133">Transmembrane helix</keyword>
<dbReference type="InterPro" id="IPR025671">
    <property type="entry name" value="HXXEE"/>
</dbReference>
<organism evidence="2 3">
    <name type="scientific">Pseudochrobactrum kiredjianiae</name>
    <dbReference type="NCBI Taxonomy" id="386305"/>
    <lineage>
        <taxon>Bacteria</taxon>
        <taxon>Pseudomonadati</taxon>
        <taxon>Pseudomonadota</taxon>
        <taxon>Alphaproteobacteria</taxon>
        <taxon>Hyphomicrobiales</taxon>
        <taxon>Brucellaceae</taxon>
        <taxon>Pseudochrobactrum</taxon>
    </lineage>
</organism>
<gene>
    <name evidence="2" type="ORF">ACFQ35_20010</name>
</gene>
<comment type="caution">
    <text evidence="2">The sequence shown here is derived from an EMBL/GenBank/DDBJ whole genome shotgun (WGS) entry which is preliminary data.</text>
</comment>
<keyword evidence="3" id="KW-1185">Reference proteome</keyword>
<keyword evidence="1" id="KW-0472">Membrane</keyword>
<feature type="transmembrane region" description="Helical" evidence="1">
    <location>
        <begin position="53"/>
        <end position="74"/>
    </location>
</feature>
<accession>A0ABW3V9Y3</accession>
<reference evidence="3" key="1">
    <citation type="journal article" date="2019" name="Int. J. Syst. Evol. Microbiol.">
        <title>The Global Catalogue of Microorganisms (GCM) 10K type strain sequencing project: providing services to taxonomists for standard genome sequencing and annotation.</title>
        <authorList>
            <consortium name="The Broad Institute Genomics Platform"/>
            <consortium name="The Broad Institute Genome Sequencing Center for Infectious Disease"/>
            <person name="Wu L."/>
            <person name="Ma J."/>
        </authorList>
    </citation>
    <scope>NUCLEOTIDE SEQUENCE [LARGE SCALE GENOMIC DNA]</scope>
    <source>
        <strain evidence="3">CCUG 49584</strain>
    </source>
</reference>
<dbReference type="Pfam" id="PF13787">
    <property type="entry name" value="HXXEE"/>
    <property type="match status" value="1"/>
</dbReference>
<proteinExistence type="predicted"/>
<dbReference type="RefSeq" id="WP_289386835.1">
    <property type="nucleotide sequence ID" value="NZ_JAUCBM010000004.1"/>
</dbReference>
<feature type="transmembrane region" description="Helical" evidence="1">
    <location>
        <begin position="81"/>
        <end position="100"/>
    </location>
</feature>